<keyword evidence="1" id="KW-1133">Transmembrane helix</keyword>
<accession>A0A2P2N132</accession>
<evidence type="ECO:0000313" key="2">
    <source>
        <dbReference type="EMBL" id="MBX36156.1"/>
    </source>
</evidence>
<feature type="transmembrane region" description="Helical" evidence="1">
    <location>
        <begin position="15"/>
        <end position="36"/>
    </location>
</feature>
<sequence>MILSYTFFQWMEWQVPFNMLCTSFLSFCAMLIIVVVV</sequence>
<protein>
    <submittedName>
        <fullName evidence="2">Uncharacterized protein</fullName>
    </submittedName>
</protein>
<keyword evidence="1" id="KW-0812">Transmembrane</keyword>
<proteinExistence type="predicted"/>
<keyword evidence="1" id="KW-0472">Membrane</keyword>
<dbReference type="AlphaFoldDB" id="A0A2P2N132"/>
<evidence type="ECO:0000256" key="1">
    <source>
        <dbReference type="SAM" id="Phobius"/>
    </source>
</evidence>
<dbReference type="EMBL" id="GGEC01055672">
    <property type="protein sequence ID" value="MBX36156.1"/>
    <property type="molecule type" value="Transcribed_RNA"/>
</dbReference>
<reference evidence="2" key="1">
    <citation type="submission" date="2018-02" db="EMBL/GenBank/DDBJ databases">
        <title>Rhizophora mucronata_Transcriptome.</title>
        <authorList>
            <person name="Meera S.P."/>
            <person name="Sreeshan A."/>
            <person name="Augustine A."/>
        </authorList>
    </citation>
    <scope>NUCLEOTIDE SEQUENCE</scope>
    <source>
        <tissue evidence="2">Leaf</tissue>
    </source>
</reference>
<organism evidence="2">
    <name type="scientific">Rhizophora mucronata</name>
    <name type="common">Asiatic mangrove</name>
    <dbReference type="NCBI Taxonomy" id="61149"/>
    <lineage>
        <taxon>Eukaryota</taxon>
        <taxon>Viridiplantae</taxon>
        <taxon>Streptophyta</taxon>
        <taxon>Embryophyta</taxon>
        <taxon>Tracheophyta</taxon>
        <taxon>Spermatophyta</taxon>
        <taxon>Magnoliopsida</taxon>
        <taxon>eudicotyledons</taxon>
        <taxon>Gunneridae</taxon>
        <taxon>Pentapetalae</taxon>
        <taxon>rosids</taxon>
        <taxon>fabids</taxon>
        <taxon>Malpighiales</taxon>
        <taxon>Rhizophoraceae</taxon>
        <taxon>Rhizophora</taxon>
    </lineage>
</organism>
<name>A0A2P2N132_RHIMU</name>